<organism evidence="1 2">
    <name type="scientific">Araneus ventricosus</name>
    <name type="common">Orbweaver spider</name>
    <name type="synonym">Epeira ventricosa</name>
    <dbReference type="NCBI Taxonomy" id="182803"/>
    <lineage>
        <taxon>Eukaryota</taxon>
        <taxon>Metazoa</taxon>
        <taxon>Ecdysozoa</taxon>
        <taxon>Arthropoda</taxon>
        <taxon>Chelicerata</taxon>
        <taxon>Arachnida</taxon>
        <taxon>Araneae</taxon>
        <taxon>Araneomorphae</taxon>
        <taxon>Entelegynae</taxon>
        <taxon>Araneoidea</taxon>
        <taxon>Araneidae</taxon>
        <taxon>Araneus</taxon>
    </lineage>
</organism>
<gene>
    <name evidence="1" type="ORF">AVEN_183055_1</name>
</gene>
<evidence type="ECO:0000313" key="2">
    <source>
        <dbReference type="Proteomes" id="UP000499080"/>
    </source>
</evidence>
<proteinExistence type="predicted"/>
<protein>
    <submittedName>
        <fullName evidence="1">Uncharacterized protein</fullName>
    </submittedName>
</protein>
<dbReference type="Proteomes" id="UP000499080">
    <property type="component" value="Unassembled WGS sequence"/>
</dbReference>
<comment type="caution">
    <text evidence="1">The sequence shown here is derived from an EMBL/GenBank/DDBJ whole genome shotgun (WGS) entry which is preliminary data.</text>
</comment>
<dbReference type="EMBL" id="BGPR01055783">
    <property type="protein sequence ID" value="GBO32325.1"/>
    <property type="molecule type" value="Genomic_DNA"/>
</dbReference>
<keyword evidence="2" id="KW-1185">Reference proteome</keyword>
<sequence length="128" mass="13935">IFTSLSEDNLVPDNCPLISEKGNNHWAIVKSSSCMTITKLLAKLRNCCKSSNRKSGVTFPPPYSLDLSPNLGSKHLSGTSFSSNGDVKTAAENWLNGQEVIVLVLQTGTYYNESQSNFYPGNNLCDSL</sequence>
<accession>A0A4Y2W4U7</accession>
<dbReference type="AlphaFoldDB" id="A0A4Y2W4U7"/>
<reference evidence="1 2" key="1">
    <citation type="journal article" date="2019" name="Sci. Rep.">
        <title>Orb-weaving spider Araneus ventricosus genome elucidates the spidroin gene catalogue.</title>
        <authorList>
            <person name="Kono N."/>
            <person name="Nakamura H."/>
            <person name="Ohtoshi R."/>
            <person name="Moran D.A.P."/>
            <person name="Shinohara A."/>
            <person name="Yoshida Y."/>
            <person name="Fujiwara M."/>
            <person name="Mori M."/>
            <person name="Tomita M."/>
            <person name="Arakawa K."/>
        </authorList>
    </citation>
    <scope>NUCLEOTIDE SEQUENCE [LARGE SCALE GENOMIC DNA]</scope>
</reference>
<evidence type="ECO:0000313" key="1">
    <source>
        <dbReference type="EMBL" id="GBO32325.1"/>
    </source>
</evidence>
<feature type="non-terminal residue" evidence="1">
    <location>
        <position position="1"/>
    </location>
</feature>
<name>A0A4Y2W4U7_ARAVE</name>